<evidence type="ECO:0000313" key="1">
    <source>
        <dbReference type="EMBL" id="KAF5946603.1"/>
    </source>
</evidence>
<dbReference type="PANTHER" id="PTHR36050:SF1">
    <property type="entry name" value="O-FUCOSYLTRANSFERASE 30"/>
    <property type="match status" value="1"/>
</dbReference>
<keyword evidence="2" id="KW-1185">Reference proteome</keyword>
<reference evidence="1 2" key="2">
    <citation type="submission" date="2020-07" db="EMBL/GenBank/DDBJ databases">
        <title>Genome assembly of wild tea tree DASZ reveals pedigree and selection history of tea varieties.</title>
        <authorList>
            <person name="Zhang W."/>
        </authorList>
    </citation>
    <scope>NUCLEOTIDE SEQUENCE [LARGE SCALE GENOMIC DNA]</scope>
    <source>
        <strain evidence="2">cv. G240</strain>
        <tissue evidence="1">Leaf</tissue>
    </source>
</reference>
<reference evidence="2" key="1">
    <citation type="journal article" date="2020" name="Nat. Commun.">
        <title>Genome assembly of wild tea tree DASZ reveals pedigree and selection history of tea varieties.</title>
        <authorList>
            <person name="Zhang W."/>
            <person name="Zhang Y."/>
            <person name="Qiu H."/>
            <person name="Guo Y."/>
            <person name="Wan H."/>
            <person name="Zhang X."/>
            <person name="Scossa F."/>
            <person name="Alseekh S."/>
            <person name="Zhang Q."/>
            <person name="Wang P."/>
            <person name="Xu L."/>
            <person name="Schmidt M.H."/>
            <person name="Jia X."/>
            <person name="Li D."/>
            <person name="Zhu A."/>
            <person name="Guo F."/>
            <person name="Chen W."/>
            <person name="Ni D."/>
            <person name="Usadel B."/>
            <person name="Fernie A.R."/>
            <person name="Wen W."/>
        </authorList>
    </citation>
    <scope>NUCLEOTIDE SEQUENCE [LARGE SCALE GENOMIC DNA]</scope>
    <source>
        <strain evidence="2">cv. G240</strain>
    </source>
</reference>
<name>A0A7J7H0S0_CAMSI</name>
<organism evidence="1 2">
    <name type="scientific">Camellia sinensis</name>
    <name type="common">Tea plant</name>
    <name type="synonym">Thea sinensis</name>
    <dbReference type="NCBI Taxonomy" id="4442"/>
    <lineage>
        <taxon>Eukaryota</taxon>
        <taxon>Viridiplantae</taxon>
        <taxon>Streptophyta</taxon>
        <taxon>Embryophyta</taxon>
        <taxon>Tracheophyta</taxon>
        <taxon>Spermatophyta</taxon>
        <taxon>Magnoliopsida</taxon>
        <taxon>eudicotyledons</taxon>
        <taxon>Gunneridae</taxon>
        <taxon>Pentapetalae</taxon>
        <taxon>asterids</taxon>
        <taxon>Ericales</taxon>
        <taxon>Theaceae</taxon>
        <taxon>Camellia</taxon>
    </lineage>
</organism>
<proteinExistence type="predicted"/>
<dbReference type="PANTHER" id="PTHR36050">
    <property type="entry name" value="O-FUCOSYLTRANSFERASE 30"/>
    <property type="match status" value="1"/>
</dbReference>
<comment type="caution">
    <text evidence="1">The sequence shown here is derived from an EMBL/GenBank/DDBJ whole genome shotgun (WGS) entry which is preliminary data.</text>
</comment>
<gene>
    <name evidence="1" type="ORF">HYC85_016831</name>
</gene>
<dbReference type="AlphaFoldDB" id="A0A7J7H0S0"/>
<accession>A0A7J7H0S0</accession>
<protein>
    <submittedName>
        <fullName evidence="1">Uncharacterized protein</fullName>
    </submittedName>
</protein>
<evidence type="ECO:0000313" key="2">
    <source>
        <dbReference type="Proteomes" id="UP000593564"/>
    </source>
</evidence>
<dbReference type="Proteomes" id="UP000593564">
    <property type="component" value="Unassembled WGS sequence"/>
</dbReference>
<dbReference type="EMBL" id="JACBKZ010000007">
    <property type="protein sequence ID" value="KAF5946603.1"/>
    <property type="molecule type" value="Genomic_DNA"/>
</dbReference>
<sequence>MPVDDSLQPFRYLAQFQAQGRPYPKLLSNKLVIYTFYHTKLRMVPYRCWSGSYYYMQTLLVANYLPNSLENPRHTFLAYLLRRFSSDLHVQISSIKPTTKSSSLAQVVPKVEVEDVVIATVIVTVVVASLYVSMADLTDISKLATASNVRPDEQLKKKKKISYVKKRQDVYQTLGPGSRAELPTVFGFGSLFIAPYKCSELYIDIHESPRDQTMQSLTEKISFLPFVPEIMSAWKEFASKTIKSPFLYCWIDSSRTTGRLLF</sequence>